<keyword evidence="3" id="KW-0472">Membrane</keyword>
<dbReference type="GO" id="GO:0009306">
    <property type="term" value="P:protein secretion"/>
    <property type="evidence" value="ECO:0007669"/>
    <property type="project" value="InterPro"/>
</dbReference>
<evidence type="ECO:0000256" key="4">
    <source>
        <dbReference type="RuleBase" id="RU004003"/>
    </source>
</evidence>
<dbReference type="InterPro" id="IPR050810">
    <property type="entry name" value="Bact_Secretion_Sys_Channel"/>
</dbReference>
<dbReference type="GO" id="GO:0016020">
    <property type="term" value="C:membrane"/>
    <property type="evidence" value="ECO:0007669"/>
    <property type="project" value="UniProtKB-SubCell"/>
</dbReference>
<dbReference type="Gene3D" id="3.55.50.30">
    <property type="match status" value="1"/>
</dbReference>
<dbReference type="PRINTS" id="PR00811">
    <property type="entry name" value="BCTERIALGSPD"/>
</dbReference>
<evidence type="ECO:0000256" key="3">
    <source>
        <dbReference type="ARBA" id="ARBA00023136"/>
    </source>
</evidence>
<dbReference type="PANTHER" id="PTHR30332">
    <property type="entry name" value="PROBABLE GENERAL SECRETION PATHWAY PROTEIN D"/>
    <property type="match status" value="1"/>
</dbReference>
<proteinExistence type="inferred from homology"/>
<dbReference type="PANTHER" id="PTHR30332:SF24">
    <property type="entry name" value="SECRETIN GSPD-RELATED"/>
    <property type="match status" value="1"/>
</dbReference>
<evidence type="ECO:0000313" key="7">
    <source>
        <dbReference type="Proteomes" id="UP000248079"/>
    </source>
</evidence>
<dbReference type="EMBL" id="QFLI01000017">
    <property type="protein sequence ID" value="PXX95182.1"/>
    <property type="molecule type" value="Genomic_DNA"/>
</dbReference>
<dbReference type="InterPro" id="IPR001775">
    <property type="entry name" value="GspD/PilQ"/>
</dbReference>
<comment type="subcellular location">
    <subcellularLocation>
        <location evidence="1">Membrane</location>
    </subcellularLocation>
</comment>
<reference evidence="6 7" key="1">
    <citation type="submission" date="2018-05" db="EMBL/GenBank/DDBJ databases">
        <title>Marinifilum breve JC075T sp. nov., a marine bacterium isolated from Yongle Blue Hole in the South China Sea.</title>
        <authorList>
            <person name="Fu T."/>
        </authorList>
    </citation>
    <scope>NUCLEOTIDE SEQUENCE [LARGE SCALE GENOMIC DNA]</scope>
    <source>
        <strain evidence="6 7">JC075</strain>
    </source>
</reference>
<keyword evidence="7" id="KW-1185">Reference proteome</keyword>
<feature type="domain" description="Type II/III secretion system secretin-like" evidence="5">
    <location>
        <begin position="451"/>
        <end position="617"/>
    </location>
</feature>
<dbReference type="GO" id="GO:0015627">
    <property type="term" value="C:type II protein secretion system complex"/>
    <property type="evidence" value="ECO:0007669"/>
    <property type="project" value="TreeGrafter"/>
</dbReference>
<name>A0A2V3ZQB0_9BACT</name>
<dbReference type="Pfam" id="PF00263">
    <property type="entry name" value="Secretin"/>
    <property type="match status" value="1"/>
</dbReference>
<protein>
    <recommendedName>
        <fullName evidence="5">Type II/III secretion system secretin-like domain-containing protein</fullName>
    </recommendedName>
</protein>
<dbReference type="Proteomes" id="UP000248079">
    <property type="component" value="Unassembled WGS sequence"/>
</dbReference>
<organism evidence="6 7">
    <name type="scientific">Marinifilum breve</name>
    <dbReference type="NCBI Taxonomy" id="2184082"/>
    <lineage>
        <taxon>Bacteria</taxon>
        <taxon>Pseudomonadati</taxon>
        <taxon>Bacteroidota</taxon>
        <taxon>Bacteroidia</taxon>
        <taxon>Marinilabiliales</taxon>
        <taxon>Marinifilaceae</taxon>
    </lineage>
</organism>
<accession>A0A2V3ZQB0</accession>
<dbReference type="AlphaFoldDB" id="A0A2V3ZQB0"/>
<evidence type="ECO:0000256" key="2">
    <source>
        <dbReference type="ARBA" id="ARBA00022729"/>
    </source>
</evidence>
<sequence>MLFLVINLANAQEKNPQDSLQQVLDSLSVKQIPALNTEVNISVNRVRIDEFMRALANDVELNLSVPNNIEIYVSNNFSKVKAKDVLLFLCKEYNMQMDVMGSIIKLHVPVVPHVPKELNITYNAENESLSYDLHATPLNEVAKSITQKSGKNIVLASGLDGQSVSGFVQEMTFKQALHQLAFSNNLRVKQEDKLLYVIDHKLMKPQRGGMQQESKVISSNLNLNLRAGSNLTVHSMDSISIDVDNYPIAQLFQYVAQKVNCKYSILNPLKDNVSLHVKNISWKEFLYHLFKGSKSTYKFQKEVCFVGDRANPELKSIQLIPLQYRSVEKLTENFPADLSRGLNIKEFAELNSLVVMGDAERIFEFDLFLKKVDRLVPVVLIDVIIMEVTDTKGVETGIEAGLSKEKVETSGKVLPGVDMTLSSSSVNNLLSDLGLTSLGKVSSNFYLKLKAMETEGMIDLRSTPRLSTLNGHEATLVIGETEYYREERNDYYGTQNPQLSSQTMYKPVEAELKVVIKPFVSGDGNITLDIDVNQSDLTTRISEFAPPGKVTRQFKSMIRIGNQETILLGGLEEKRKSKTVSGVPLLSRIPIIKWFFSSRKHENKKSKLNILIKPTIIG</sequence>
<evidence type="ECO:0000313" key="6">
    <source>
        <dbReference type="EMBL" id="PXX95182.1"/>
    </source>
</evidence>
<dbReference type="InterPro" id="IPR004846">
    <property type="entry name" value="T2SS/T3SS_dom"/>
</dbReference>
<keyword evidence="2" id="KW-0732">Signal</keyword>
<comment type="caution">
    <text evidence="6">The sequence shown here is derived from an EMBL/GenBank/DDBJ whole genome shotgun (WGS) entry which is preliminary data.</text>
</comment>
<dbReference type="Gene3D" id="3.30.1370.130">
    <property type="match status" value="1"/>
</dbReference>
<evidence type="ECO:0000259" key="5">
    <source>
        <dbReference type="Pfam" id="PF00263"/>
    </source>
</evidence>
<comment type="similarity">
    <text evidence="4">Belongs to the bacterial secretin family.</text>
</comment>
<evidence type="ECO:0000256" key="1">
    <source>
        <dbReference type="ARBA" id="ARBA00004370"/>
    </source>
</evidence>
<gene>
    <name evidence="6" type="ORF">DF185_22655</name>
</gene>